<comment type="caution">
    <text evidence="2">The sequence shown here is derived from an EMBL/GenBank/DDBJ whole genome shotgun (WGS) entry which is preliminary data.</text>
</comment>
<evidence type="ECO:0000313" key="2">
    <source>
        <dbReference type="EMBL" id="EAU53914.1"/>
    </source>
</evidence>
<dbReference type="Pfam" id="PF06186">
    <property type="entry name" value="DUF992"/>
    <property type="match status" value="1"/>
</dbReference>
<accession>Q0EX76</accession>
<reference evidence="2 3" key="1">
    <citation type="submission" date="2006-09" db="EMBL/GenBank/DDBJ databases">
        <authorList>
            <person name="Emerson D."/>
            <person name="Ferriera S."/>
            <person name="Johnson J."/>
            <person name="Kravitz S."/>
            <person name="Halpern A."/>
            <person name="Remington K."/>
            <person name="Beeson K."/>
            <person name="Tran B."/>
            <person name="Rogers Y.-H."/>
            <person name="Friedman R."/>
            <person name="Venter J.C."/>
        </authorList>
    </citation>
    <scope>NUCLEOTIDE SEQUENCE [LARGE SCALE GENOMIC DNA]</scope>
    <source>
        <strain evidence="2 3">PV-1</strain>
    </source>
</reference>
<dbReference type="InterPro" id="IPR009333">
    <property type="entry name" value="DUF992"/>
</dbReference>
<dbReference type="HOGENOM" id="CLU_109378_1_1_0"/>
<proteinExistence type="predicted"/>
<keyword evidence="1" id="KW-0732">Signal</keyword>
<gene>
    <name evidence="2" type="ORF">SPV1_08251</name>
</gene>
<evidence type="ECO:0008006" key="4">
    <source>
        <dbReference type="Google" id="ProtNLM"/>
    </source>
</evidence>
<protein>
    <recommendedName>
        <fullName evidence="4">DUF992 domain-containing protein</fullName>
    </recommendedName>
</protein>
<feature type="chain" id="PRO_5004171468" description="DUF992 domain-containing protein" evidence="1">
    <location>
        <begin position="26"/>
        <end position="165"/>
    </location>
</feature>
<dbReference type="Proteomes" id="UP000005297">
    <property type="component" value="Unassembled WGS sequence"/>
</dbReference>
<dbReference type="RefSeq" id="WP_009849174.1">
    <property type="nucleotide sequence ID" value="NZ_DS022294.1"/>
</dbReference>
<evidence type="ECO:0000313" key="3">
    <source>
        <dbReference type="Proteomes" id="UP000005297"/>
    </source>
</evidence>
<dbReference type="STRING" id="314344.AL013_03050"/>
<evidence type="ECO:0000256" key="1">
    <source>
        <dbReference type="SAM" id="SignalP"/>
    </source>
</evidence>
<sequence>MKHSLIKFGIISAMALGMVAAPAFAGESTAGTKIGVLTCKTVPHTTVNLLVHSTTDVRCDFVATDGSGVEHYIGETGVGFGVDLNYKRDSTIAFTVFAADGHAGNHKMAGKYVGAGASATVGAGVGAQVLVGGGDKSISLEPAIEGNTGLGASAGLTYLYLQADK</sequence>
<feature type="signal peptide" evidence="1">
    <location>
        <begin position="1"/>
        <end position="25"/>
    </location>
</feature>
<keyword evidence="3" id="KW-1185">Reference proteome</keyword>
<dbReference type="InParanoid" id="Q0EX76"/>
<organism evidence="2 3">
    <name type="scientific">Mariprofundus ferrooxydans PV-1</name>
    <dbReference type="NCBI Taxonomy" id="314345"/>
    <lineage>
        <taxon>Bacteria</taxon>
        <taxon>Pseudomonadati</taxon>
        <taxon>Pseudomonadota</taxon>
        <taxon>Candidatius Mariprofundia</taxon>
        <taxon>Mariprofundales</taxon>
        <taxon>Mariprofundaceae</taxon>
        <taxon>Mariprofundus</taxon>
    </lineage>
</organism>
<dbReference type="AlphaFoldDB" id="Q0EX76"/>
<dbReference type="OrthoDB" id="5298691at2"/>
<name>Q0EX76_9PROT</name>
<dbReference type="EMBL" id="AATS01000015">
    <property type="protein sequence ID" value="EAU53914.1"/>
    <property type="molecule type" value="Genomic_DNA"/>
</dbReference>